<dbReference type="SMART" id="SM00066">
    <property type="entry name" value="GAL4"/>
    <property type="match status" value="1"/>
</dbReference>
<evidence type="ECO:0000259" key="4">
    <source>
        <dbReference type="PROSITE" id="PS50048"/>
    </source>
</evidence>
<comment type="caution">
    <text evidence="5">The sequence shown here is derived from an EMBL/GenBank/DDBJ whole genome shotgun (WGS) entry which is preliminary data.</text>
</comment>
<dbReference type="PROSITE" id="PS00463">
    <property type="entry name" value="ZN2_CY6_FUNGAL_1"/>
    <property type="match status" value="1"/>
</dbReference>
<evidence type="ECO:0000256" key="1">
    <source>
        <dbReference type="ARBA" id="ARBA00004123"/>
    </source>
</evidence>
<dbReference type="Gene3D" id="4.10.240.10">
    <property type="entry name" value="Zn(2)-C6 fungal-type DNA-binding domain"/>
    <property type="match status" value="1"/>
</dbReference>
<dbReference type="AlphaFoldDB" id="A0A8H3CU89"/>
<dbReference type="PANTHER" id="PTHR37534:SF46">
    <property type="entry name" value="ZN(II)2CYS6 TRANSCRIPTION FACTOR (EUROFUNG)"/>
    <property type="match status" value="1"/>
</dbReference>
<feature type="domain" description="Zn(2)-C6 fungal-type" evidence="4">
    <location>
        <begin position="8"/>
        <end position="38"/>
    </location>
</feature>
<organism evidence="5 6">
    <name type="scientific">Rhizoctonia solani</name>
    <dbReference type="NCBI Taxonomy" id="456999"/>
    <lineage>
        <taxon>Eukaryota</taxon>
        <taxon>Fungi</taxon>
        <taxon>Dikarya</taxon>
        <taxon>Basidiomycota</taxon>
        <taxon>Agaricomycotina</taxon>
        <taxon>Agaricomycetes</taxon>
        <taxon>Cantharellales</taxon>
        <taxon>Ceratobasidiaceae</taxon>
        <taxon>Rhizoctonia</taxon>
    </lineage>
</organism>
<evidence type="ECO:0000313" key="5">
    <source>
        <dbReference type="EMBL" id="CAE6495880.1"/>
    </source>
</evidence>
<dbReference type="InterPro" id="IPR001138">
    <property type="entry name" value="Zn2Cys6_DnaBD"/>
</dbReference>
<proteinExistence type="predicted"/>
<gene>
    <name evidence="5" type="ORF">RDB_LOCUS134171</name>
</gene>
<dbReference type="Pfam" id="PF00172">
    <property type="entry name" value="Zn_clus"/>
    <property type="match status" value="1"/>
</dbReference>
<comment type="subcellular location">
    <subcellularLocation>
        <location evidence="1">Nucleus</location>
    </subcellularLocation>
</comment>
<reference evidence="5" key="1">
    <citation type="submission" date="2021-01" db="EMBL/GenBank/DDBJ databases">
        <authorList>
            <person name="Kaushik A."/>
        </authorList>
    </citation>
    <scope>NUCLEOTIDE SEQUENCE</scope>
    <source>
        <strain evidence="5">AG2-2IIIB</strain>
    </source>
</reference>
<evidence type="ECO:0000256" key="2">
    <source>
        <dbReference type="ARBA" id="ARBA00023242"/>
    </source>
</evidence>
<feature type="region of interest" description="Disordered" evidence="3">
    <location>
        <begin position="44"/>
        <end position="76"/>
    </location>
</feature>
<name>A0A8H3CU89_9AGAM</name>
<keyword evidence="2" id="KW-0539">Nucleus</keyword>
<dbReference type="Proteomes" id="UP000663843">
    <property type="component" value="Unassembled WGS sequence"/>
</dbReference>
<dbReference type="CDD" id="cd00067">
    <property type="entry name" value="GAL4"/>
    <property type="match status" value="1"/>
</dbReference>
<dbReference type="GO" id="GO:0000981">
    <property type="term" value="F:DNA-binding transcription factor activity, RNA polymerase II-specific"/>
    <property type="evidence" value="ECO:0007669"/>
    <property type="project" value="InterPro"/>
</dbReference>
<accession>A0A8H3CU89</accession>
<dbReference type="InterPro" id="IPR021858">
    <property type="entry name" value="Fun_TF"/>
</dbReference>
<dbReference type="SUPFAM" id="SSF57701">
    <property type="entry name" value="Zn2/Cys6 DNA-binding domain"/>
    <property type="match status" value="1"/>
</dbReference>
<dbReference type="GO" id="GO:0008270">
    <property type="term" value="F:zinc ion binding"/>
    <property type="evidence" value="ECO:0007669"/>
    <property type="project" value="InterPro"/>
</dbReference>
<sequence length="629" mass="69878">MFIRSTTGCYACKTRRKKCDETKPKCLRCSKSKIDCEYEYVSPTGKSTKKRTKPAPRPASEQVKKSETQPANLGTIPEQTGISEASLGLFDYPLVPSFDISLPLDTDWETALYLPATMPSLDPLAIRAIPSSSVVLQHPVASARANLTSDQASLFNALFSLGETNCPEQSNSLSNALTHSPPRVGQNPHTPSPYESISYSACASISDSQLHEYGELDDNGDLEGVGEIFCQAPLELDHTVDSNSLPFVLHSFAQWLPLAVFDPLKIIHRAKEAIINQFSQSLASRHRLILISKLMTMLTKSWALDERGKTMLELLTGEIWHNIAGYRVQGWPVSEEERQRANAALDNTLELMGIQLVTSPLSVILRFLQSAAPVFLSACPLPHPPNLSEILLEPGVNLRHFAAVDIAASVTTGRPLLCRYYIPWSLEFCDEFMKRKEHQGLQWLIGIPDQFILLFGYMNGLKEDAEAAGTTVSPRIIEQIEEDMKKIIIVPCEGRDPSLVIGRTVVQECWRQAVFIYLYMALCGAHALDPRVEKAQKGFMKLVNRTRPGRNPDTFLIIAMLIAGVAVTKQSYRQTIKSRILGLPECVNPNTAGNDSLLMLQDIWARTESEGRVARWEDLGEACRRVTGI</sequence>
<protein>
    <recommendedName>
        <fullName evidence="4">Zn(2)-C6 fungal-type domain-containing protein</fullName>
    </recommendedName>
</protein>
<dbReference type="GO" id="GO:0005634">
    <property type="term" value="C:nucleus"/>
    <property type="evidence" value="ECO:0007669"/>
    <property type="project" value="UniProtKB-SubCell"/>
</dbReference>
<dbReference type="PANTHER" id="PTHR37534">
    <property type="entry name" value="TRANSCRIPTIONAL ACTIVATOR PROTEIN UGA3"/>
    <property type="match status" value="1"/>
</dbReference>
<dbReference type="InterPro" id="IPR036864">
    <property type="entry name" value="Zn2-C6_fun-type_DNA-bd_sf"/>
</dbReference>
<feature type="region of interest" description="Disordered" evidence="3">
    <location>
        <begin position="170"/>
        <end position="191"/>
    </location>
</feature>
<dbReference type="PROSITE" id="PS50048">
    <property type="entry name" value="ZN2_CY6_FUNGAL_2"/>
    <property type="match status" value="1"/>
</dbReference>
<evidence type="ECO:0000313" key="6">
    <source>
        <dbReference type="Proteomes" id="UP000663843"/>
    </source>
</evidence>
<dbReference type="Pfam" id="PF11951">
    <property type="entry name" value="Fungal_trans_2"/>
    <property type="match status" value="1"/>
</dbReference>
<dbReference type="EMBL" id="CAJMWT010004759">
    <property type="protein sequence ID" value="CAE6495880.1"/>
    <property type="molecule type" value="Genomic_DNA"/>
</dbReference>
<evidence type="ECO:0000256" key="3">
    <source>
        <dbReference type="SAM" id="MobiDB-lite"/>
    </source>
</evidence>